<evidence type="ECO:0000256" key="2">
    <source>
        <dbReference type="ARBA" id="ARBA00022722"/>
    </source>
</evidence>
<dbReference type="Proteomes" id="UP000594042">
    <property type="component" value="Chromosome"/>
</dbReference>
<dbReference type="EMBL" id="AP023322">
    <property type="protein sequence ID" value="BCI63532.1"/>
    <property type="molecule type" value="Genomic_DNA"/>
</dbReference>
<keyword evidence="5" id="KW-1185">Reference proteome</keyword>
<dbReference type="RefSeq" id="WP_200754690.1">
    <property type="nucleotide sequence ID" value="NZ_AP023322.1"/>
</dbReference>
<comment type="similarity">
    <text evidence="1">Belongs to the EndA/NucM nuclease family.</text>
</comment>
<reference evidence="5" key="1">
    <citation type="submission" date="2020-07" db="EMBL/GenBank/DDBJ databases">
        <title>Complete genome sequencing of Coprobacter sp. strain 2CBH44.</title>
        <authorList>
            <person name="Sakamoto M."/>
            <person name="Murakami T."/>
            <person name="Mori H."/>
        </authorList>
    </citation>
    <scope>NUCLEOTIDE SEQUENCE [LARGE SCALE GENOMIC DNA]</scope>
    <source>
        <strain evidence="5">2CBH44</strain>
    </source>
</reference>
<keyword evidence="2" id="KW-0540">Nuclease</keyword>
<organism evidence="4 5">
    <name type="scientific">Coprobacter secundus subsp. similis</name>
    <dbReference type="NCBI Taxonomy" id="2751153"/>
    <lineage>
        <taxon>Bacteria</taxon>
        <taxon>Pseudomonadati</taxon>
        <taxon>Bacteroidota</taxon>
        <taxon>Bacteroidia</taxon>
        <taxon>Bacteroidales</taxon>
        <taxon>Barnesiellaceae</taxon>
        <taxon>Coprobacter</taxon>
    </lineage>
</organism>
<sequence length="798" mass="87878">MKKNMLKGNIVLLLWVVSLLLSAQIPAGYYEGARGKSGAELKTALHNIIKDPKVLSYGSGANSTWYGFTKTDVRPEDGTVWDMYSNNHVEFNGNSAAAGMNIEHSFAKSWWGGAKRTAYRDLHHLNPSNQQANSAKGSWPMAYVTGKKTFDNGVIKVGKSNNRPGGEISAWEPADEYKGDFARAYMYMVTCYEDYASDWTGNSVNQLDNNTYPVFEQWTVDLLLKWNREDPVSEKEKTRNEAVFSLQKNRNPYIDFPDLAEYVWGDRKNESFDPDAGSSPAIIHPVDGSIVDLGINTVNSQLSYMLNIKARNLKGDISLSVTDNHFSVSRSVLTKEEAERGVNVELTCNLADVLEYSGTLIITGGGLENAVSISLKAQAVSNIPALPATDITSEGFLARWVHLPSIKEVTLHVYTRDGDKILPLDGYPRQCFSEDQEAWVTGISYDTTYYYRVTSGDMGSNEISVFIPAPVPMISVASLDGDLNFSTEPGMASETKRVNITGKYTYEQIHVMVDEPFEISVDNREWFRQIDLSSAGGTVWVRLSDSAPEGEHVSELLLSSEEIEEEEILPLSGLVAVKKAFFEDFETGSKGSYASGVVTCSKGRWLFDDALMGAQNGDLKQGKKSARIRNGYIEMQDDKAGGIGTLSLYAGLYGSDTNGKLSIWYSSDSGVSWNLIAENIALTKTLTKYIYPVNISGNLRVKIENTGGNRINVDDIEMSDYRVSGVDDIGTSTVKVGVLNGVLWIEAPEKSSYSIYDINGVLVRTVTVINRTEVYGLPLGTYIISGKNVNGGVKILVR</sequence>
<dbReference type="KEGG" id="copr:Cop2CBH44_18850"/>
<evidence type="ECO:0008006" key="6">
    <source>
        <dbReference type="Google" id="ProtNLM"/>
    </source>
</evidence>
<name>A0A7G1HXJ9_9BACT</name>
<dbReference type="InterPro" id="IPR007346">
    <property type="entry name" value="Endonuclease-I"/>
</dbReference>
<keyword evidence="3" id="KW-0378">Hydrolase</keyword>
<evidence type="ECO:0000313" key="5">
    <source>
        <dbReference type="Proteomes" id="UP000594042"/>
    </source>
</evidence>
<dbReference type="SUPFAM" id="SSF54060">
    <property type="entry name" value="His-Me finger endonucleases"/>
    <property type="match status" value="1"/>
</dbReference>
<dbReference type="PANTHER" id="PTHR33607">
    <property type="entry name" value="ENDONUCLEASE-1"/>
    <property type="match status" value="1"/>
</dbReference>
<evidence type="ECO:0000313" key="4">
    <source>
        <dbReference type="EMBL" id="BCI63532.1"/>
    </source>
</evidence>
<evidence type="ECO:0000256" key="3">
    <source>
        <dbReference type="ARBA" id="ARBA00022801"/>
    </source>
</evidence>
<dbReference type="GO" id="GO:0016787">
    <property type="term" value="F:hydrolase activity"/>
    <property type="evidence" value="ECO:0007669"/>
    <property type="project" value="UniProtKB-KW"/>
</dbReference>
<proteinExistence type="inferred from homology"/>
<dbReference type="InterPro" id="IPR044925">
    <property type="entry name" value="His-Me_finger_sf"/>
</dbReference>
<dbReference type="GO" id="GO:0004518">
    <property type="term" value="F:nuclease activity"/>
    <property type="evidence" value="ECO:0007669"/>
    <property type="project" value="UniProtKB-KW"/>
</dbReference>
<gene>
    <name evidence="4" type="ORF">Cop2CBH44_18850</name>
</gene>
<dbReference type="Pfam" id="PF04231">
    <property type="entry name" value="Endonuclease_1"/>
    <property type="match status" value="1"/>
</dbReference>
<dbReference type="AlphaFoldDB" id="A0A7G1HXJ9"/>
<evidence type="ECO:0000256" key="1">
    <source>
        <dbReference type="ARBA" id="ARBA00006429"/>
    </source>
</evidence>
<accession>A0A7G1HXJ9</accession>
<protein>
    <recommendedName>
        <fullName evidence="6">Nuclease</fullName>
    </recommendedName>
</protein>
<dbReference type="PANTHER" id="PTHR33607:SF2">
    <property type="entry name" value="ENDONUCLEASE-1"/>
    <property type="match status" value="1"/>
</dbReference>